<comment type="caution">
    <text evidence="6">The sequence shown here is derived from an EMBL/GenBank/DDBJ whole genome shotgun (WGS) entry which is preliminary data.</text>
</comment>
<dbReference type="GO" id="GO:0004143">
    <property type="term" value="F:ATP-dependent diacylglycerol kinase activity"/>
    <property type="evidence" value="ECO:0007669"/>
    <property type="project" value="TreeGrafter"/>
</dbReference>
<feature type="domain" description="DAGKc" evidence="5">
    <location>
        <begin position="10"/>
        <end position="165"/>
    </location>
</feature>
<dbReference type="GeneID" id="68108343"/>
<accession>A0A6A5BZM6</accession>
<dbReference type="AlphaFoldDB" id="A0A6A5BZM6"/>
<sequence>MSPTICEKPSIYKRVGVIYNPSSRGGQAQSLFKAVVLPLLERFFGDRLVKCMPTQCRDDGTRCAFQLIVEDRCDYIISAGGDGSTFNVLNGLVRGCLYLDEKALNNKPLPVAFAVLPIGSGNDLHKTLGVDVNVSDLKFFEKYIHMLAEDGETIHADIGRVEYTKDHTGEIDEAVNDEHIPTQYRDRSACQLDTNDKGVRFYMNESSFGISSSILNAVNNSSISKEINYNIQTLWKQLTYANPSIKVEIDGKVVKDGIGQLVCIGNGRCFGGGMRINPNASITSQAFDVCILHNLRLWNVPYVFYQIQYGTHGTNPLASLHERVKTVKASKNPETVDDVYLECDGEVVGKLPATYTIMPSCVKFVVPTNSIEHANFMNK</sequence>
<evidence type="ECO:0000259" key="5">
    <source>
        <dbReference type="PROSITE" id="PS50146"/>
    </source>
</evidence>
<dbReference type="OrthoDB" id="336240at2759"/>
<evidence type="ECO:0000256" key="3">
    <source>
        <dbReference type="ARBA" id="ARBA00022777"/>
    </source>
</evidence>
<evidence type="ECO:0000313" key="7">
    <source>
        <dbReference type="Proteomes" id="UP000444721"/>
    </source>
</evidence>
<dbReference type="Pfam" id="PF00781">
    <property type="entry name" value="DAGK_cat"/>
    <property type="match status" value="1"/>
</dbReference>
<dbReference type="GO" id="GO:0005524">
    <property type="term" value="F:ATP binding"/>
    <property type="evidence" value="ECO:0007669"/>
    <property type="project" value="UniProtKB-KW"/>
</dbReference>
<evidence type="ECO:0000313" key="6">
    <source>
        <dbReference type="EMBL" id="KAF0979972.1"/>
    </source>
</evidence>
<dbReference type="Gene3D" id="2.60.200.40">
    <property type="match status" value="1"/>
</dbReference>
<dbReference type="OMA" id="MNESSFG"/>
<keyword evidence="7" id="KW-1185">Reference proteome</keyword>
<gene>
    <name evidence="6" type="ORF">FDP41_001125</name>
</gene>
<dbReference type="VEuPathDB" id="AmoebaDB:FDP41_001125"/>
<dbReference type="PANTHER" id="PTHR12358">
    <property type="entry name" value="SPHINGOSINE KINASE"/>
    <property type="match status" value="1"/>
</dbReference>
<dbReference type="Gene3D" id="3.40.50.10330">
    <property type="entry name" value="Probable inorganic polyphosphate/atp-NAD kinase, domain 1"/>
    <property type="match status" value="1"/>
</dbReference>
<reference evidence="6 7" key="1">
    <citation type="journal article" date="2019" name="Sci. Rep.">
        <title>Nanopore sequencing improves the draft genome of the human pathogenic amoeba Naegleria fowleri.</title>
        <authorList>
            <person name="Liechti N."/>
            <person name="Schurch N."/>
            <person name="Bruggmann R."/>
            <person name="Wittwer M."/>
        </authorList>
    </citation>
    <scope>NUCLEOTIDE SEQUENCE [LARGE SCALE GENOMIC DNA]</scope>
    <source>
        <strain evidence="6 7">ATCC 30894</strain>
    </source>
</reference>
<dbReference type="InterPro" id="IPR050187">
    <property type="entry name" value="Lipid_Phosphate_FormReg"/>
</dbReference>
<dbReference type="InterPro" id="IPR045540">
    <property type="entry name" value="YegS/DAGK_C"/>
</dbReference>
<dbReference type="PROSITE" id="PS50146">
    <property type="entry name" value="DAGK"/>
    <property type="match status" value="1"/>
</dbReference>
<dbReference type="InterPro" id="IPR001206">
    <property type="entry name" value="Diacylglycerol_kinase_cat_dom"/>
</dbReference>
<dbReference type="SUPFAM" id="SSF111331">
    <property type="entry name" value="NAD kinase/diacylglycerol kinase-like"/>
    <property type="match status" value="1"/>
</dbReference>
<dbReference type="EMBL" id="VFQX01000022">
    <property type="protein sequence ID" value="KAF0979972.1"/>
    <property type="molecule type" value="Genomic_DNA"/>
</dbReference>
<dbReference type="PANTHER" id="PTHR12358:SF106">
    <property type="entry name" value="LIPID KINASE YEGS"/>
    <property type="match status" value="1"/>
</dbReference>
<dbReference type="GO" id="GO:0005886">
    <property type="term" value="C:plasma membrane"/>
    <property type="evidence" value="ECO:0007669"/>
    <property type="project" value="TreeGrafter"/>
</dbReference>
<dbReference type="VEuPathDB" id="AmoebaDB:NF0012320"/>
<organism evidence="6 7">
    <name type="scientific">Naegleria fowleri</name>
    <name type="common">Brain eating amoeba</name>
    <dbReference type="NCBI Taxonomy" id="5763"/>
    <lineage>
        <taxon>Eukaryota</taxon>
        <taxon>Discoba</taxon>
        <taxon>Heterolobosea</taxon>
        <taxon>Tetramitia</taxon>
        <taxon>Eutetramitia</taxon>
        <taxon>Vahlkampfiidae</taxon>
        <taxon>Naegleria</taxon>
    </lineage>
</organism>
<name>A0A6A5BZM6_NAEFO</name>
<dbReference type="InterPro" id="IPR016064">
    <property type="entry name" value="NAD/diacylglycerol_kinase_sf"/>
</dbReference>
<keyword evidence="2" id="KW-0547">Nucleotide-binding</keyword>
<dbReference type="InterPro" id="IPR017438">
    <property type="entry name" value="ATP-NAD_kinase_N"/>
</dbReference>
<dbReference type="RefSeq" id="XP_044564685.1">
    <property type="nucleotide sequence ID" value="XM_044701637.1"/>
</dbReference>
<evidence type="ECO:0000256" key="1">
    <source>
        <dbReference type="ARBA" id="ARBA00022679"/>
    </source>
</evidence>
<dbReference type="SMART" id="SM00046">
    <property type="entry name" value="DAGKc"/>
    <property type="match status" value="1"/>
</dbReference>
<evidence type="ECO:0000256" key="2">
    <source>
        <dbReference type="ARBA" id="ARBA00022741"/>
    </source>
</evidence>
<keyword evidence="3" id="KW-0418">Kinase</keyword>
<proteinExistence type="predicted"/>
<keyword evidence="4" id="KW-0067">ATP-binding</keyword>
<dbReference type="VEuPathDB" id="AmoebaDB:NfTy_049220"/>
<evidence type="ECO:0000256" key="4">
    <source>
        <dbReference type="ARBA" id="ARBA00022840"/>
    </source>
</evidence>
<dbReference type="Pfam" id="PF19279">
    <property type="entry name" value="YegS_C"/>
    <property type="match status" value="1"/>
</dbReference>
<protein>
    <recommendedName>
        <fullName evidence="5">DAGKc domain-containing protein</fullName>
    </recommendedName>
</protein>
<keyword evidence="1" id="KW-0808">Transferase</keyword>
<dbReference type="Proteomes" id="UP000444721">
    <property type="component" value="Unassembled WGS sequence"/>
</dbReference>